<reference evidence="3 4" key="1">
    <citation type="submission" date="2020-01" db="EMBL/GenBank/DDBJ databases">
        <title>Jiella pacifica sp. nov.</title>
        <authorList>
            <person name="Xue Z."/>
            <person name="Zhu S."/>
            <person name="Chen J."/>
            <person name="Yang J."/>
        </authorList>
    </citation>
    <scope>NUCLEOTIDE SEQUENCE [LARGE SCALE GENOMIC DNA]</scope>
    <source>
        <strain evidence="3 4">40Bstr34</strain>
    </source>
</reference>
<evidence type="ECO:0000313" key="4">
    <source>
        <dbReference type="Proteomes" id="UP000469011"/>
    </source>
</evidence>
<evidence type="ECO:0000256" key="1">
    <source>
        <dbReference type="SAM" id="MobiDB-lite"/>
    </source>
</evidence>
<dbReference type="AlphaFoldDB" id="A0A6N9T5A7"/>
<dbReference type="Gene3D" id="1.10.3990.20">
    <property type="entry name" value="protein bp1543"/>
    <property type="match status" value="1"/>
</dbReference>
<feature type="domain" description="Ribbon-helix-helix" evidence="2">
    <location>
        <begin position="2"/>
        <end position="63"/>
    </location>
</feature>
<comment type="caution">
    <text evidence="3">The sequence shown here is derived from an EMBL/GenBank/DDBJ whole genome shotgun (WGS) entry which is preliminary data.</text>
</comment>
<keyword evidence="4" id="KW-1185">Reference proteome</keyword>
<evidence type="ECO:0000313" key="3">
    <source>
        <dbReference type="EMBL" id="NDW05762.1"/>
    </source>
</evidence>
<dbReference type="Pfam" id="PF13467">
    <property type="entry name" value="RHH_4"/>
    <property type="match status" value="1"/>
</dbReference>
<dbReference type="InterPro" id="IPR027373">
    <property type="entry name" value="RHH_dom"/>
</dbReference>
<proteinExistence type="predicted"/>
<organism evidence="3 4">
    <name type="scientific">Jiella pacifica</name>
    <dbReference type="NCBI Taxonomy" id="2696469"/>
    <lineage>
        <taxon>Bacteria</taxon>
        <taxon>Pseudomonadati</taxon>
        <taxon>Pseudomonadota</taxon>
        <taxon>Alphaproteobacteria</taxon>
        <taxon>Hyphomicrobiales</taxon>
        <taxon>Aurantimonadaceae</taxon>
        <taxon>Jiella</taxon>
    </lineage>
</organism>
<gene>
    <name evidence="3" type="ORF">GTK09_15155</name>
</gene>
<evidence type="ECO:0000259" key="2">
    <source>
        <dbReference type="Pfam" id="PF13467"/>
    </source>
</evidence>
<feature type="region of interest" description="Disordered" evidence="1">
    <location>
        <begin position="70"/>
        <end position="89"/>
    </location>
</feature>
<accession>A0A6N9T5A7</accession>
<dbReference type="InterPro" id="IPR038268">
    <property type="entry name" value="RHH_sf"/>
</dbReference>
<keyword evidence="3" id="KW-0808">Transferase</keyword>
<sequence>MVKRSVSISGHPTSISIEDRFWQCLREIAAREGVALARLIARIDAERDPAANLSSAIRLHVLEDALARAAPGPGLPSRTSGAIRNPEDW</sequence>
<dbReference type="EMBL" id="JAAAMG010000012">
    <property type="protein sequence ID" value="NDW05762.1"/>
    <property type="molecule type" value="Genomic_DNA"/>
</dbReference>
<protein>
    <submittedName>
        <fullName evidence="3">Aryl-sulfate sulfotransferase</fullName>
    </submittedName>
</protein>
<name>A0A6N9T5A7_9HYPH</name>
<dbReference type="Proteomes" id="UP000469011">
    <property type="component" value="Unassembled WGS sequence"/>
</dbReference>
<dbReference type="GO" id="GO:0016740">
    <property type="term" value="F:transferase activity"/>
    <property type="evidence" value="ECO:0007669"/>
    <property type="project" value="UniProtKB-KW"/>
</dbReference>